<reference evidence="2" key="1">
    <citation type="journal article" date="2015" name="Nature">
        <title>Complex archaea that bridge the gap between prokaryotes and eukaryotes.</title>
        <authorList>
            <person name="Spang A."/>
            <person name="Saw J.H."/>
            <person name="Jorgensen S.L."/>
            <person name="Zaremba-Niedzwiedzka K."/>
            <person name="Martijn J."/>
            <person name="Lind A.E."/>
            <person name="van Eijk R."/>
            <person name="Schleper C."/>
            <person name="Guy L."/>
            <person name="Ettema T.J."/>
        </authorList>
    </citation>
    <scope>NUCLEOTIDE SEQUENCE</scope>
</reference>
<feature type="non-terminal residue" evidence="2">
    <location>
        <position position="208"/>
    </location>
</feature>
<dbReference type="EMBL" id="LAZR01027485">
    <property type="protein sequence ID" value="KKL65595.1"/>
    <property type="molecule type" value="Genomic_DNA"/>
</dbReference>
<gene>
    <name evidence="2" type="ORF">LCGC14_2153450</name>
</gene>
<comment type="caution">
    <text evidence="2">The sequence shown here is derived from an EMBL/GenBank/DDBJ whole genome shotgun (WGS) entry which is preliminary data.</text>
</comment>
<dbReference type="AlphaFoldDB" id="A0A0F9G7W5"/>
<name>A0A0F9G7W5_9ZZZZ</name>
<feature type="compositionally biased region" description="Acidic residues" evidence="1">
    <location>
        <begin position="19"/>
        <end position="38"/>
    </location>
</feature>
<feature type="region of interest" description="Disordered" evidence="1">
    <location>
        <begin position="1"/>
        <end position="71"/>
    </location>
</feature>
<evidence type="ECO:0000256" key="1">
    <source>
        <dbReference type="SAM" id="MobiDB-lite"/>
    </source>
</evidence>
<organism evidence="2">
    <name type="scientific">marine sediment metagenome</name>
    <dbReference type="NCBI Taxonomy" id="412755"/>
    <lineage>
        <taxon>unclassified sequences</taxon>
        <taxon>metagenomes</taxon>
        <taxon>ecological metagenomes</taxon>
    </lineage>
</organism>
<proteinExistence type="predicted"/>
<accession>A0A0F9G7W5</accession>
<sequence>MGQDDWGDWGLGPGMGDVAVDDGAGDDGAGDGNDEGGPDTDVLVDWGAPGATDKPSPPAPDFDIEESEEDEQRVIASAPDTSKLLVSGPEGRMTWIKTDPETARAQASLIEMRGLGIVGKRDSKEFIDIPGALRYGVDPKLLKALGVESEVIEEALGDIEQRKEYAGWTTEELIGGRITKEGVLIPVPWGHKAGAYVPPPTWVKEKIY</sequence>
<protein>
    <submittedName>
        <fullName evidence="2">Uncharacterized protein</fullName>
    </submittedName>
</protein>
<feature type="compositionally biased region" description="Acidic residues" evidence="1">
    <location>
        <begin position="62"/>
        <end position="71"/>
    </location>
</feature>
<evidence type="ECO:0000313" key="2">
    <source>
        <dbReference type="EMBL" id="KKL65595.1"/>
    </source>
</evidence>